<accession>A0A7S7M826</accession>
<dbReference type="PROSITE" id="PS00198">
    <property type="entry name" value="4FE4S_FER_1"/>
    <property type="match status" value="1"/>
</dbReference>
<feature type="domain" description="4Fe-4S ferredoxin-type" evidence="4">
    <location>
        <begin position="289"/>
        <end position="318"/>
    </location>
</feature>
<dbReference type="InterPro" id="IPR037207">
    <property type="entry name" value="Nuop51_4Fe4S-bd_sf"/>
</dbReference>
<dbReference type="Pfam" id="PF12838">
    <property type="entry name" value="Fer4_7"/>
    <property type="match status" value="1"/>
</dbReference>
<proteinExistence type="predicted"/>
<keyword evidence="6" id="KW-1185">Reference proteome</keyword>
<evidence type="ECO:0000256" key="2">
    <source>
        <dbReference type="ARBA" id="ARBA00023004"/>
    </source>
</evidence>
<dbReference type="SUPFAM" id="SSF54862">
    <property type="entry name" value="4Fe-4S ferredoxins"/>
    <property type="match status" value="1"/>
</dbReference>
<dbReference type="Gene3D" id="1.20.1440.230">
    <property type="entry name" value="NADH-ubiquinone oxidoreductase 51kDa subunit, iron-sulphur binding domain"/>
    <property type="match status" value="1"/>
</dbReference>
<dbReference type="EMBL" id="CP063767">
    <property type="protein sequence ID" value="QOY60172.1"/>
    <property type="molecule type" value="Genomic_DNA"/>
</dbReference>
<keyword evidence="2" id="KW-0408">Iron</keyword>
<reference evidence="5 6" key="1">
    <citation type="submission" date="2020-10" db="EMBL/GenBank/DDBJ databases">
        <title>Olsenella immobilis sp.nov., isolated from the mud in a fermentation cellar used for the production of Chinese strong-flavoured liquor.</title>
        <authorList>
            <person name="Lu L."/>
        </authorList>
    </citation>
    <scope>NUCLEOTIDE SEQUENCE [LARGE SCALE GENOMIC DNA]</scope>
    <source>
        <strain evidence="5 6">LZLJ-2</strain>
    </source>
</reference>
<evidence type="ECO:0000256" key="3">
    <source>
        <dbReference type="ARBA" id="ARBA00023014"/>
    </source>
</evidence>
<evidence type="ECO:0000313" key="6">
    <source>
        <dbReference type="Proteomes" id="UP000593735"/>
    </source>
</evidence>
<dbReference type="GO" id="GO:0046872">
    <property type="term" value="F:metal ion binding"/>
    <property type="evidence" value="ECO:0007669"/>
    <property type="project" value="UniProtKB-KW"/>
</dbReference>
<gene>
    <name evidence="5" type="ORF">INP52_07055</name>
</gene>
<feature type="domain" description="4Fe-4S ferredoxin-type" evidence="4">
    <location>
        <begin position="319"/>
        <end position="348"/>
    </location>
</feature>
<dbReference type="InterPro" id="IPR019575">
    <property type="entry name" value="Nuop51_4Fe4S-bd"/>
</dbReference>
<dbReference type="KEGG" id="tio:INP52_07055"/>
<dbReference type="RefSeq" id="WP_194370340.1">
    <property type="nucleotide sequence ID" value="NZ_CP063767.1"/>
</dbReference>
<dbReference type="AlphaFoldDB" id="A0A7S7M826"/>
<sequence>MTTIVSFMPTYQAAPVALYLLKWDVAGAAAKIRELADAGEDVSALVPAGEPVVAELAGLLAGRARVVETDGSLGFVYDNDTACACVLAGEKPLPSAPTGTTQGLRLLAGEELLGSPDMRWTWLEGADAPVEMPRRTTVTALVEASGVTDAKAVYVGYPNGALYVAGDGAAPVELGSDYVRVFGATSCMAHALEEILSLYRHESCGRCVFGYEGSYQAHVTLADVCSKRGKAADVALLRDLCPVMKTQSLCEQGRIMAATTMGFLDGFGSEIEQHFTKKVCPASECAAYMTYHILPSLCVGCGDCLDACEDEAILGKPRFVHVIDQRACTQCGACVSVCEEKAIVRAGADKPRTPPRPIPIRCR</sequence>
<dbReference type="PANTHER" id="PTHR43578">
    <property type="entry name" value="NADH-QUINONE OXIDOREDUCTASE SUBUNIT F"/>
    <property type="match status" value="1"/>
</dbReference>
<dbReference type="GO" id="GO:0051539">
    <property type="term" value="F:4 iron, 4 sulfur cluster binding"/>
    <property type="evidence" value="ECO:0007669"/>
    <property type="project" value="InterPro"/>
</dbReference>
<evidence type="ECO:0000256" key="1">
    <source>
        <dbReference type="ARBA" id="ARBA00022723"/>
    </source>
</evidence>
<dbReference type="InterPro" id="IPR017896">
    <property type="entry name" value="4Fe4S_Fe-S-bd"/>
</dbReference>
<dbReference type="PROSITE" id="PS51379">
    <property type="entry name" value="4FE4S_FER_2"/>
    <property type="match status" value="2"/>
</dbReference>
<dbReference type="InterPro" id="IPR017900">
    <property type="entry name" value="4Fe4S_Fe_S_CS"/>
</dbReference>
<evidence type="ECO:0000313" key="5">
    <source>
        <dbReference type="EMBL" id="QOY60172.1"/>
    </source>
</evidence>
<dbReference type="SMART" id="SM00928">
    <property type="entry name" value="NADH_4Fe-4S"/>
    <property type="match status" value="1"/>
</dbReference>
<name>A0A7S7M826_9ACTN</name>
<organism evidence="5 6">
    <name type="scientific">Thermophilibacter immobilis</name>
    <dbReference type="NCBI Taxonomy" id="2779519"/>
    <lineage>
        <taxon>Bacteria</taxon>
        <taxon>Bacillati</taxon>
        <taxon>Actinomycetota</taxon>
        <taxon>Coriobacteriia</taxon>
        <taxon>Coriobacteriales</taxon>
        <taxon>Atopobiaceae</taxon>
        <taxon>Thermophilibacter</taxon>
    </lineage>
</organism>
<keyword evidence="3" id="KW-0411">Iron-sulfur</keyword>
<dbReference type="Pfam" id="PF10589">
    <property type="entry name" value="NADH_4Fe-4S"/>
    <property type="match status" value="1"/>
</dbReference>
<dbReference type="PANTHER" id="PTHR43578:SF3">
    <property type="entry name" value="NADH-QUINONE OXIDOREDUCTASE SUBUNIT F"/>
    <property type="match status" value="1"/>
</dbReference>
<dbReference type="Proteomes" id="UP000593735">
    <property type="component" value="Chromosome"/>
</dbReference>
<protein>
    <submittedName>
        <fullName evidence="5">4Fe-4S binding protein</fullName>
    </submittedName>
</protein>
<keyword evidence="1" id="KW-0479">Metal-binding</keyword>
<dbReference type="Gene3D" id="3.30.70.20">
    <property type="match status" value="1"/>
</dbReference>
<evidence type="ECO:0000259" key="4">
    <source>
        <dbReference type="PROSITE" id="PS51379"/>
    </source>
</evidence>
<dbReference type="SUPFAM" id="SSF140490">
    <property type="entry name" value="Nqo1C-terminal domain-like"/>
    <property type="match status" value="1"/>
</dbReference>